<dbReference type="Proteomes" id="UP001158986">
    <property type="component" value="Unassembled WGS sequence"/>
</dbReference>
<evidence type="ECO:0000313" key="3">
    <source>
        <dbReference type="Proteomes" id="UP001158986"/>
    </source>
</evidence>
<protein>
    <recommendedName>
        <fullName evidence="4">Protein kinase domain-containing protein</fullName>
    </recommendedName>
</protein>
<reference evidence="2 3" key="1">
    <citation type="submission" date="2021-11" db="EMBL/GenBank/DDBJ databases">
        <authorList>
            <person name="Islam A."/>
            <person name="Islam S."/>
            <person name="Flora M.S."/>
            <person name="Rahman M."/>
            <person name="Ziaur R.M."/>
            <person name="Epstein J.H."/>
            <person name="Hassan M."/>
            <person name="Klassen M."/>
            <person name="Woodard K."/>
            <person name="Webb A."/>
            <person name="Webby R.J."/>
            <person name="El Zowalaty M.E."/>
        </authorList>
    </citation>
    <scope>NUCLEOTIDE SEQUENCE [LARGE SCALE GENOMIC DNA]</scope>
    <source>
        <strain evidence="2">Pbs1</strain>
    </source>
</reference>
<accession>A0ABN8D653</accession>
<gene>
    <name evidence="2" type="ORF">PBS001_LOCUS6233</name>
</gene>
<keyword evidence="1" id="KW-0472">Membrane</keyword>
<evidence type="ECO:0000256" key="1">
    <source>
        <dbReference type="SAM" id="Phobius"/>
    </source>
</evidence>
<dbReference type="InterPro" id="IPR011009">
    <property type="entry name" value="Kinase-like_dom_sf"/>
</dbReference>
<dbReference type="Gene3D" id="1.10.510.10">
    <property type="entry name" value="Transferase(Phosphotransferase) domain 1"/>
    <property type="match status" value="1"/>
</dbReference>
<comment type="caution">
    <text evidence="2">The sequence shown here is derived from an EMBL/GenBank/DDBJ whole genome shotgun (WGS) entry which is preliminary data.</text>
</comment>
<organism evidence="2 3">
    <name type="scientific">Peronospora belbahrii</name>
    <dbReference type="NCBI Taxonomy" id="622444"/>
    <lineage>
        <taxon>Eukaryota</taxon>
        <taxon>Sar</taxon>
        <taxon>Stramenopiles</taxon>
        <taxon>Oomycota</taxon>
        <taxon>Peronosporomycetes</taxon>
        <taxon>Peronosporales</taxon>
        <taxon>Peronosporaceae</taxon>
        <taxon>Peronospora</taxon>
    </lineage>
</organism>
<evidence type="ECO:0008006" key="4">
    <source>
        <dbReference type="Google" id="ProtNLM"/>
    </source>
</evidence>
<keyword evidence="1" id="KW-0812">Transmembrane</keyword>
<proteinExistence type="predicted"/>
<dbReference type="EMBL" id="CAKLCB010000310">
    <property type="protein sequence ID" value="CAH0519714.1"/>
    <property type="molecule type" value="Genomic_DNA"/>
</dbReference>
<sequence length="165" mass="18355">MYGMRRAAAENGFYGAPADVWSVGVLIFALLTGCAPFDDSDFHTLRIDVLRNHINYPAYISDQVKEDSAEYNLIANNEVELTNAEAKDNWSYATRNDNVEISCRSLLCRTSGSDCTYSSDPSLEGASKRRSSTTTNVLNVENDACEGIHFFNSDSLGHFNKLSYR</sequence>
<name>A0ABN8D653_9STRA</name>
<keyword evidence="3" id="KW-1185">Reference proteome</keyword>
<evidence type="ECO:0000313" key="2">
    <source>
        <dbReference type="EMBL" id="CAH0519714.1"/>
    </source>
</evidence>
<dbReference type="SUPFAM" id="SSF56112">
    <property type="entry name" value="Protein kinase-like (PK-like)"/>
    <property type="match status" value="1"/>
</dbReference>
<feature type="transmembrane region" description="Helical" evidence="1">
    <location>
        <begin position="20"/>
        <end position="37"/>
    </location>
</feature>
<keyword evidence="1" id="KW-1133">Transmembrane helix</keyword>
<dbReference type="PROSITE" id="PS51257">
    <property type="entry name" value="PROKAR_LIPOPROTEIN"/>
    <property type="match status" value="1"/>
</dbReference>